<dbReference type="Proteomes" id="UP000199048">
    <property type="component" value="Unassembled WGS sequence"/>
</dbReference>
<reference evidence="3" key="1">
    <citation type="submission" date="2016-10" db="EMBL/GenBank/DDBJ databases">
        <authorList>
            <person name="Varghese N."/>
            <person name="Submissions S."/>
        </authorList>
    </citation>
    <scope>NUCLEOTIDE SEQUENCE [LARGE SCALE GENOMIC DNA]</scope>
    <source>
        <strain evidence="3">BL36</strain>
    </source>
</reference>
<evidence type="ECO:0000256" key="1">
    <source>
        <dbReference type="SAM" id="SignalP"/>
    </source>
</evidence>
<dbReference type="AlphaFoldDB" id="A0A1I4MV78"/>
<gene>
    <name evidence="2" type="ORF">SAMN05192568_101865</name>
</gene>
<organism evidence="2 3">
    <name type="scientific">Methylobacterium pseudosasicola</name>
    <dbReference type="NCBI Taxonomy" id="582667"/>
    <lineage>
        <taxon>Bacteria</taxon>
        <taxon>Pseudomonadati</taxon>
        <taxon>Pseudomonadota</taxon>
        <taxon>Alphaproteobacteria</taxon>
        <taxon>Hyphomicrobiales</taxon>
        <taxon>Methylobacteriaceae</taxon>
        <taxon>Methylobacterium</taxon>
    </lineage>
</organism>
<dbReference type="RefSeq" id="WP_092042728.1">
    <property type="nucleotide sequence ID" value="NZ_FOTK01000018.1"/>
</dbReference>
<dbReference type="OrthoDB" id="7999888at2"/>
<feature type="signal peptide" evidence="1">
    <location>
        <begin position="1"/>
        <end position="35"/>
    </location>
</feature>
<protein>
    <submittedName>
        <fullName evidence="2">Uncharacterized protein</fullName>
    </submittedName>
</protein>
<accession>A0A1I4MV78</accession>
<sequence>MRLSRHGRSGLRAPFRLTVAALALAAALPGSAAFAQYGGGYGGPPPGYDDPAYEGGYRPAPRRRERQPVGYNCDAIQQGLTGPKPFACPLPGPRPLGVRCFCDLPIASFSPPQTAVGHVVP</sequence>
<proteinExistence type="predicted"/>
<evidence type="ECO:0000313" key="3">
    <source>
        <dbReference type="Proteomes" id="UP000199048"/>
    </source>
</evidence>
<dbReference type="EMBL" id="FOTK01000018">
    <property type="protein sequence ID" value="SFM07204.1"/>
    <property type="molecule type" value="Genomic_DNA"/>
</dbReference>
<feature type="chain" id="PRO_5011441828" evidence="1">
    <location>
        <begin position="36"/>
        <end position="121"/>
    </location>
</feature>
<name>A0A1I4MV78_9HYPH</name>
<keyword evidence="3" id="KW-1185">Reference proteome</keyword>
<evidence type="ECO:0000313" key="2">
    <source>
        <dbReference type="EMBL" id="SFM07204.1"/>
    </source>
</evidence>
<keyword evidence="1" id="KW-0732">Signal</keyword>